<dbReference type="Proteomes" id="UP000023152">
    <property type="component" value="Unassembled WGS sequence"/>
</dbReference>
<organism evidence="1 2">
    <name type="scientific">Reticulomyxa filosa</name>
    <dbReference type="NCBI Taxonomy" id="46433"/>
    <lineage>
        <taxon>Eukaryota</taxon>
        <taxon>Sar</taxon>
        <taxon>Rhizaria</taxon>
        <taxon>Retaria</taxon>
        <taxon>Foraminifera</taxon>
        <taxon>Monothalamids</taxon>
        <taxon>Reticulomyxidae</taxon>
        <taxon>Reticulomyxa</taxon>
    </lineage>
</organism>
<feature type="non-terminal residue" evidence="1">
    <location>
        <position position="1"/>
    </location>
</feature>
<gene>
    <name evidence="1" type="ORF">RFI_00834</name>
</gene>
<name>X6PDP6_RETFI</name>
<sequence>HLQEIQPISLLSGVGKLLERIITMRLMWYLNENRLLHNTNNTSELLLRMTESIYSSFNNSVKQDEKRIWIERLDSFLKDRIGQVVLNGISSNERKFEVGVPQGPTVVPIWDVALWTSIYTSDEKEMEQQLKLMQTNTIDHVQDEGQKEISKDELKLNGSNIEEADYVKYLGLFVIVKIVKIISRSLQVNISISQNRRKVKSFQQNKNPQVKIRNFFLL</sequence>
<proteinExistence type="predicted"/>
<dbReference type="AlphaFoldDB" id="X6PDP6"/>
<accession>X6PDP6</accession>
<evidence type="ECO:0000313" key="1">
    <source>
        <dbReference type="EMBL" id="ETO36228.1"/>
    </source>
</evidence>
<reference evidence="1 2" key="1">
    <citation type="journal article" date="2013" name="Curr. Biol.">
        <title>The Genome of the Foraminiferan Reticulomyxa filosa.</title>
        <authorList>
            <person name="Glockner G."/>
            <person name="Hulsmann N."/>
            <person name="Schleicher M."/>
            <person name="Noegel A.A."/>
            <person name="Eichinger L."/>
            <person name="Gallinger C."/>
            <person name="Pawlowski J."/>
            <person name="Sierra R."/>
            <person name="Euteneuer U."/>
            <person name="Pillet L."/>
            <person name="Moustafa A."/>
            <person name="Platzer M."/>
            <person name="Groth M."/>
            <person name="Szafranski K."/>
            <person name="Schliwa M."/>
        </authorList>
    </citation>
    <scope>NUCLEOTIDE SEQUENCE [LARGE SCALE GENOMIC DNA]</scope>
</reference>
<evidence type="ECO:0000313" key="2">
    <source>
        <dbReference type="Proteomes" id="UP000023152"/>
    </source>
</evidence>
<keyword evidence="2" id="KW-1185">Reference proteome</keyword>
<protein>
    <recommendedName>
        <fullName evidence="3">Reverse transcriptase domain-containing protein</fullName>
    </recommendedName>
</protein>
<evidence type="ECO:0008006" key="3">
    <source>
        <dbReference type="Google" id="ProtNLM"/>
    </source>
</evidence>
<comment type="caution">
    <text evidence="1">The sequence shown here is derived from an EMBL/GenBank/DDBJ whole genome shotgun (WGS) entry which is preliminary data.</text>
</comment>
<dbReference type="EMBL" id="ASPP01000875">
    <property type="protein sequence ID" value="ETO36228.1"/>
    <property type="molecule type" value="Genomic_DNA"/>
</dbReference>